<evidence type="ECO:0008006" key="3">
    <source>
        <dbReference type="Google" id="ProtNLM"/>
    </source>
</evidence>
<reference evidence="1" key="1">
    <citation type="submission" date="2022-08" db="EMBL/GenBank/DDBJ databases">
        <title>A Global Phylogenomic Analysis of the Shiitake Genus Lentinula.</title>
        <authorList>
            <consortium name="DOE Joint Genome Institute"/>
            <person name="Sierra-Patev S."/>
            <person name="Min B."/>
            <person name="Naranjo-Ortiz M."/>
            <person name="Looney B."/>
            <person name="Konkel Z."/>
            <person name="Slot J.C."/>
            <person name="Sakamoto Y."/>
            <person name="Steenwyk J.L."/>
            <person name="Rokas A."/>
            <person name="Carro J."/>
            <person name="Camarero S."/>
            <person name="Ferreira P."/>
            <person name="Molpeceres G."/>
            <person name="Ruiz-Duenas F.J."/>
            <person name="Serrano A."/>
            <person name="Henrissat B."/>
            <person name="Drula E."/>
            <person name="Hughes K.W."/>
            <person name="Mata J.L."/>
            <person name="Ishikawa N.K."/>
            <person name="Vargas-Isla R."/>
            <person name="Ushijima S."/>
            <person name="Smith C.A."/>
            <person name="Ahrendt S."/>
            <person name="Andreopoulos W."/>
            <person name="He G."/>
            <person name="Labutti K."/>
            <person name="Lipzen A."/>
            <person name="Ng V."/>
            <person name="Riley R."/>
            <person name="Sandor L."/>
            <person name="Barry K."/>
            <person name="Martinez A.T."/>
            <person name="Xiao Y."/>
            <person name="Gibbons J.G."/>
            <person name="Terashima K."/>
            <person name="Grigoriev I.V."/>
            <person name="Hibbett D.S."/>
        </authorList>
    </citation>
    <scope>NUCLEOTIDE SEQUENCE</scope>
    <source>
        <strain evidence="1">RHP3577 ss4</strain>
    </source>
</reference>
<dbReference type="Proteomes" id="UP001150217">
    <property type="component" value="Unassembled WGS sequence"/>
</dbReference>
<gene>
    <name evidence="1" type="ORF">C8R41DRAFT_896530</name>
</gene>
<evidence type="ECO:0000313" key="1">
    <source>
        <dbReference type="EMBL" id="KAJ4484424.1"/>
    </source>
</evidence>
<sequence length="172" mass="18744">MASTSSSDVLILALGVALAASYLFRDILFAASKPKVAPSATRSLNDTDGNPRDLVAKMKAGNKRLAIFYGSQTEEYAICLAKEAKAKFGLTLLLMQNLQDESFEFSKGAHDLYGLKYVVFGLGNKTFEHYNVISQYMATRKGLYGSFENGGSSTWLLGSSIMECSVLGRRRA</sequence>
<dbReference type="InterPro" id="IPR029039">
    <property type="entry name" value="Flavoprotein-like_sf"/>
</dbReference>
<proteinExistence type="predicted"/>
<keyword evidence="2" id="KW-1185">Reference proteome</keyword>
<evidence type="ECO:0000313" key="2">
    <source>
        <dbReference type="Proteomes" id="UP001150217"/>
    </source>
</evidence>
<dbReference type="SUPFAM" id="SSF52218">
    <property type="entry name" value="Flavoproteins"/>
    <property type="match status" value="1"/>
</dbReference>
<accession>A0ABQ8VDN5</accession>
<comment type="caution">
    <text evidence="1">The sequence shown here is derived from an EMBL/GenBank/DDBJ whole genome shotgun (WGS) entry which is preliminary data.</text>
</comment>
<dbReference type="EMBL" id="JANVFT010000054">
    <property type="protein sequence ID" value="KAJ4484424.1"/>
    <property type="molecule type" value="Genomic_DNA"/>
</dbReference>
<protein>
    <recommendedName>
        <fullName evidence="3">Flavodoxin-like domain-containing protein</fullName>
    </recommendedName>
</protein>
<name>A0ABQ8VDN5_9AGAR</name>
<organism evidence="1 2">
    <name type="scientific">Lentinula lateritia</name>
    <dbReference type="NCBI Taxonomy" id="40482"/>
    <lineage>
        <taxon>Eukaryota</taxon>
        <taxon>Fungi</taxon>
        <taxon>Dikarya</taxon>
        <taxon>Basidiomycota</taxon>
        <taxon>Agaricomycotina</taxon>
        <taxon>Agaricomycetes</taxon>
        <taxon>Agaricomycetidae</taxon>
        <taxon>Agaricales</taxon>
        <taxon>Marasmiineae</taxon>
        <taxon>Omphalotaceae</taxon>
        <taxon>Lentinula</taxon>
    </lineage>
</organism>